<comment type="caution">
    <text evidence="1">The sequence shown here is derived from an EMBL/GenBank/DDBJ whole genome shotgun (WGS) entry which is preliminary data.</text>
</comment>
<organism evidence="1 2">
    <name type="scientific">Botrytis tulipae</name>
    <dbReference type="NCBI Taxonomy" id="87230"/>
    <lineage>
        <taxon>Eukaryota</taxon>
        <taxon>Fungi</taxon>
        <taxon>Dikarya</taxon>
        <taxon>Ascomycota</taxon>
        <taxon>Pezizomycotina</taxon>
        <taxon>Leotiomycetes</taxon>
        <taxon>Helotiales</taxon>
        <taxon>Sclerotiniaceae</taxon>
        <taxon>Botrytis</taxon>
    </lineage>
</organism>
<evidence type="ECO:0000313" key="1">
    <source>
        <dbReference type="EMBL" id="TGO18655.1"/>
    </source>
</evidence>
<protein>
    <submittedName>
        <fullName evidence="1">Uncharacterized protein</fullName>
    </submittedName>
</protein>
<dbReference type="AlphaFoldDB" id="A0A4Z1F2M3"/>
<accession>A0A4Z1F2M3</accession>
<name>A0A4Z1F2M3_9HELO</name>
<dbReference type="EMBL" id="PQXH01000008">
    <property type="protein sequence ID" value="TGO18655.1"/>
    <property type="molecule type" value="Genomic_DNA"/>
</dbReference>
<reference evidence="1 2" key="1">
    <citation type="submission" date="2017-12" db="EMBL/GenBank/DDBJ databases">
        <title>Comparative genomics of Botrytis spp.</title>
        <authorList>
            <person name="Valero-Jimenez C.A."/>
            <person name="Tapia P."/>
            <person name="Veloso J."/>
            <person name="Silva-Moreno E."/>
            <person name="Staats M."/>
            <person name="Valdes J.H."/>
            <person name="Van Kan J.A.L."/>
        </authorList>
    </citation>
    <scope>NUCLEOTIDE SEQUENCE [LARGE SCALE GENOMIC DNA]</scope>
    <source>
        <strain evidence="1 2">Bt9001</strain>
    </source>
</reference>
<proteinExistence type="predicted"/>
<keyword evidence="2" id="KW-1185">Reference proteome</keyword>
<dbReference type="OrthoDB" id="2593732at2759"/>
<evidence type="ECO:0000313" key="2">
    <source>
        <dbReference type="Proteomes" id="UP000297777"/>
    </source>
</evidence>
<dbReference type="Proteomes" id="UP000297777">
    <property type="component" value="Unassembled WGS sequence"/>
</dbReference>
<sequence length="239" mass="27484">MLSRGTPNRQSRKHDVYPGLHSSNVIIGPERAGETRQQGFLLFMPSQPPFASHGSLQDLEDTLFLENMPVEFSSLKPACLYFDFLNRRVLNWYADCNYRYPRERDHPTEVDRQCPNSKPTIYSEDVLAYGAAIDRWSRAFTYIFKSSRSRSRLSSPYQIATALMIKQICVRLGLPQITVHEHRITALCAVLLEFGVDTLEPKNENQAFKWVDDGLVTGLVLVTQRYPDEKMKIRALELL</sequence>
<gene>
    <name evidence="1" type="ORF">BTUL_0008g00360</name>
</gene>